<dbReference type="CDD" id="cd10808">
    <property type="entry name" value="YdjC"/>
    <property type="match status" value="1"/>
</dbReference>
<proteinExistence type="predicted"/>
<gene>
    <name evidence="6" type="ORF">FYJ84_04645</name>
</gene>
<reference evidence="6 7" key="1">
    <citation type="submission" date="2019-08" db="EMBL/GenBank/DDBJ databases">
        <title>In-depth cultivation of the pig gut microbiome towards novel bacterial diversity and tailored functional studies.</title>
        <authorList>
            <person name="Wylensek D."/>
            <person name="Hitch T.C.A."/>
            <person name="Clavel T."/>
        </authorList>
    </citation>
    <scope>NUCLEOTIDE SEQUENCE [LARGE SCALE GENOMIC DNA]</scope>
    <source>
        <strain evidence="6 7">WCA-693-APC-5D-A</strain>
    </source>
</reference>
<organism evidence="6 7">
    <name type="scientific">Anaerovibrio slackiae</name>
    <dbReference type="NCBI Taxonomy" id="2652309"/>
    <lineage>
        <taxon>Bacteria</taxon>
        <taxon>Bacillati</taxon>
        <taxon>Bacillota</taxon>
        <taxon>Negativicutes</taxon>
        <taxon>Selenomonadales</taxon>
        <taxon>Selenomonadaceae</taxon>
        <taxon>Anaerovibrio</taxon>
    </lineage>
</organism>
<dbReference type="GO" id="GO:0016787">
    <property type="term" value="F:hydrolase activity"/>
    <property type="evidence" value="ECO:0007669"/>
    <property type="project" value="UniProtKB-KW"/>
</dbReference>
<comment type="caution">
    <text evidence="6">The sequence shown here is derived from an EMBL/GenBank/DDBJ whole genome shotgun (WGS) entry which is preliminary data.</text>
</comment>
<evidence type="ECO:0000256" key="3">
    <source>
        <dbReference type="ARBA" id="ARBA00022801"/>
    </source>
</evidence>
<dbReference type="Proteomes" id="UP000433181">
    <property type="component" value="Unassembled WGS sequence"/>
</dbReference>
<keyword evidence="4" id="KW-0460">Magnesium</keyword>
<keyword evidence="3" id="KW-0378">Hydrolase</keyword>
<dbReference type="AlphaFoldDB" id="A0A6I2UC09"/>
<dbReference type="RefSeq" id="WP_154406440.1">
    <property type="nucleotide sequence ID" value="NZ_JBGVGN010000038.1"/>
</dbReference>
<sequence>MKRLIVNADDFGLHSEVNKAVIRGYQKGCIRSTSLMPTGAAVEEASQLARENPWLGIGIHLTLVAENPLLPRDKVSTLLAEDGKFHADHMVFIKNYLLGNIDKGQLYAECEAQIARAMSLGLNITHLDSHQHLHTLPGITEICLELMKKYGIRRMRYPGEAFLFEGGYPSGMFRRVAKCGLTACAMLARRQAKDYHIAMPDSFFGMLAGGHMEEEYFMNILEALPEGTSEIMVHPGADAGVLGSIYDWQYHWEDELAAVTSKQAMAYIREQNIRLISFKELTDE</sequence>
<evidence type="ECO:0000256" key="1">
    <source>
        <dbReference type="ARBA" id="ARBA00001946"/>
    </source>
</evidence>
<dbReference type="InterPro" id="IPR006879">
    <property type="entry name" value="YdjC-like"/>
</dbReference>
<evidence type="ECO:0000313" key="6">
    <source>
        <dbReference type="EMBL" id="MSU08277.1"/>
    </source>
</evidence>
<accession>A0A6I2UC09</accession>
<dbReference type="GO" id="GO:0019213">
    <property type="term" value="F:deacetylase activity"/>
    <property type="evidence" value="ECO:0007669"/>
    <property type="project" value="TreeGrafter"/>
</dbReference>
<dbReference type="InterPro" id="IPR011330">
    <property type="entry name" value="Glyco_hydro/deAcase_b/a-brl"/>
</dbReference>
<name>A0A6I2UC09_9FIRM</name>
<comment type="cofactor">
    <cofactor evidence="1">
        <name>Mg(2+)</name>
        <dbReference type="ChEBI" id="CHEBI:18420"/>
    </cofactor>
</comment>
<dbReference type="GO" id="GO:0005975">
    <property type="term" value="P:carbohydrate metabolic process"/>
    <property type="evidence" value="ECO:0007669"/>
    <property type="project" value="InterPro"/>
</dbReference>
<dbReference type="GeneID" id="96778194"/>
<dbReference type="EMBL" id="VUNR01000006">
    <property type="protein sequence ID" value="MSU08277.1"/>
    <property type="molecule type" value="Genomic_DNA"/>
</dbReference>
<dbReference type="PANTHER" id="PTHR31609:SF1">
    <property type="entry name" value="CARBOHYDRATE DEACETYLASE"/>
    <property type="match status" value="1"/>
</dbReference>
<keyword evidence="2" id="KW-0479">Metal-binding</keyword>
<dbReference type="Pfam" id="PF04794">
    <property type="entry name" value="YdjC"/>
    <property type="match status" value="1"/>
</dbReference>
<dbReference type="GO" id="GO:0046872">
    <property type="term" value="F:metal ion binding"/>
    <property type="evidence" value="ECO:0007669"/>
    <property type="project" value="UniProtKB-KW"/>
</dbReference>
<evidence type="ECO:0000256" key="4">
    <source>
        <dbReference type="ARBA" id="ARBA00022842"/>
    </source>
</evidence>
<dbReference type="SUPFAM" id="SSF88713">
    <property type="entry name" value="Glycoside hydrolase/deacetylase"/>
    <property type="match status" value="1"/>
</dbReference>
<evidence type="ECO:0000256" key="2">
    <source>
        <dbReference type="ARBA" id="ARBA00022723"/>
    </source>
</evidence>
<keyword evidence="5" id="KW-0119">Carbohydrate metabolism</keyword>
<dbReference type="PANTHER" id="PTHR31609">
    <property type="entry name" value="YDJC DEACETYLASE FAMILY MEMBER"/>
    <property type="match status" value="1"/>
</dbReference>
<evidence type="ECO:0000313" key="7">
    <source>
        <dbReference type="Proteomes" id="UP000433181"/>
    </source>
</evidence>
<keyword evidence="7" id="KW-1185">Reference proteome</keyword>
<dbReference type="Gene3D" id="3.20.20.370">
    <property type="entry name" value="Glycoside hydrolase/deacetylase"/>
    <property type="match status" value="1"/>
</dbReference>
<protein>
    <submittedName>
        <fullName evidence="6">ChbG/HpnK family deacetylase</fullName>
    </submittedName>
</protein>
<evidence type="ECO:0000256" key="5">
    <source>
        <dbReference type="ARBA" id="ARBA00023277"/>
    </source>
</evidence>